<protein>
    <submittedName>
        <fullName evidence="1">Uncharacterized protein</fullName>
    </submittedName>
</protein>
<name>A0ABW9ZW10_9BACT</name>
<gene>
    <name evidence="1" type="ORF">GWC95_15480</name>
</gene>
<proteinExistence type="predicted"/>
<dbReference type="EMBL" id="JAACJS010000015">
    <property type="protein sequence ID" value="NCI51329.1"/>
    <property type="molecule type" value="Genomic_DNA"/>
</dbReference>
<sequence length="48" mass="5490">MEKIDLFKPLARIMHYSLVHHLNGRKIAGLDVGQATDIVCIYEEPEPK</sequence>
<dbReference type="Proteomes" id="UP000753802">
    <property type="component" value="Unassembled WGS sequence"/>
</dbReference>
<reference evidence="1 2" key="1">
    <citation type="submission" date="2020-01" db="EMBL/GenBank/DDBJ databases">
        <title>Genome analysis.</title>
        <authorList>
            <person name="Wu S."/>
            <person name="Wang G."/>
        </authorList>
    </citation>
    <scope>NUCLEOTIDE SEQUENCE [LARGE SCALE GENOMIC DNA]</scope>
    <source>
        <strain evidence="1 2">SYL130</strain>
    </source>
</reference>
<dbReference type="RefSeq" id="WP_161819614.1">
    <property type="nucleotide sequence ID" value="NZ_JAACJS010000015.1"/>
</dbReference>
<organism evidence="1 2">
    <name type="scientific">Sediminibacterium roseum</name>
    <dbReference type="NCBI Taxonomy" id="1978412"/>
    <lineage>
        <taxon>Bacteria</taxon>
        <taxon>Pseudomonadati</taxon>
        <taxon>Bacteroidota</taxon>
        <taxon>Chitinophagia</taxon>
        <taxon>Chitinophagales</taxon>
        <taxon>Chitinophagaceae</taxon>
        <taxon>Sediminibacterium</taxon>
    </lineage>
</organism>
<accession>A0ABW9ZW10</accession>
<evidence type="ECO:0000313" key="2">
    <source>
        <dbReference type="Proteomes" id="UP000753802"/>
    </source>
</evidence>
<keyword evidence="2" id="KW-1185">Reference proteome</keyword>
<evidence type="ECO:0000313" key="1">
    <source>
        <dbReference type="EMBL" id="NCI51329.1"/>
    </source>
</evidence>
<comment type="caution">
    <text evidence="1">The sequence shown here is derived from an EMBL/GenBank/DDBJ whole genome shotgun (WGS) entry which is preliminary data.</text>
</comment>